<dbReference type="Gene3D" id="3.90.1150.10">
    <property type="entry name" value="Aspartate Aminotransferase, domain 1"/>
    <property type="match status" value="1"/>
</dbReference>
<dbReference type="PANTHER" id="PTHR42790">
    <property type="entry name" value="AMINOTRANSFERASE"/>
    <property type="match status" value="1"/>
</dbReference>
<feature type="domain" description="Aminotransferase class I/classII large" evidence="5">
    <location>
        <begin position="29"/>
        <end position="407"/>
    </location>
</feature>
<dbReference type="Gene3D" id="3.40.640.10">
    <property type="entry name" value="Type I PLP-dependent aspartate aminotransferase-like (Major domain)"/>
    <property type="match status" value="1"/>
</dbReference>
<evidence type="ECO:0000256" key="1">
    <source>
        <dbReference type="ARBA" id="ARBA00001933"/>
    </source>
</evidence>
<dbReference type="SUPFAM" id="SSF53383">
    <property type="entry name" value="PLP-dependent transferases"/>
    <property type="match status" value="1"/>
</dbReference>
<proteinExistence type="predicted"/>
<keyword evidence="3 6" id="KW-0808">Transferase</keyword>
<reference evidence="6 7" key="1">
    <citation type="submission" date="2020-07" db="EMBL/GenBank/DDBJ databases">
        <authorList>
            <person name="Feng X."/>
        </authorList>
    </citation>
    <scope>NUCLEOTIDE SEQUENCE [LARGE SCALE GENOMIC DNA]</scope>
    <source>
        <strain evidence="6 7">JCM23202</strain>
    </source>
</reference>
<dbReference type="GO" id="GO:0030170">
    <property type="term" value="F:pyridoxal phosphate binding"/>
    <property type="evidence" value="ECO:0007669"/>
    <property type="project" value="InterPro"/>
</dbReference>
<dbReference type="InterPro" id="IPR050859">
    <property type="entry name" value="Class-I_PLP-dep_aminotransf"/>
</dbReference>
<dbReference type="InterPro" id="IPR015422">
    <property type="entry name" value="PyrdxlP-dep_Trfase_small"/>
</dbReference>
<evidence type="ECO:0000259" key="5">
    <source>
        <dbReference type="Pfam" id="PF00155"/>
    </source>
</evidence>
<dbReference type="InterPro" id="IPR015421">
    <property type="entry name" value="PyrdxlP-dep_Trfase_major"/>
</dbReference>
<comment type="caution">
    <text evidence="6">The sequence shown here is derived from an EMBL/GenBank/DDBJ whole genome shotgun (WGS) entry which is preliminary data.</text>
</comment>
<evidence type="ECO:0000256" key="3">
    <source>
        <dbReference type="ARBA" id="ARBA00022679"/>
    </source>
</evidence>
<dbReference type="EMBL" id="JACHVC010000006">
    <property type="protein sequence ID" value="MBC2605505.1"/>
    <property type="molecule type" value="Genomic_DNA"/>
</dbReference>
<evidence type="ECO:0000256" key="2">
    <source>
        <dbReference type="ARBA" id="ARBA00022576"/>
    </source>
</evidence>
<dbReference type="GO" id="GO:0008483">
    <property type="term" value="F:transaminase activity"/>
    <property type="evidence" value="ECO:0007669"/>
    <property type="project" value="UniProtKB-KW"/>
</dbReference>
<gene>
    <name evidence="6" type="ORF">H5P27_05565</name>
</gene>
<dbReference type="Proteomes" id="UP000526501">
    <property type="component" value="Unassembled WGS sequence"/>
</dbReference>
<keyword evidence="2 6" id="KW-0032">Aminotransferase</keyword>
<dbReference type="RefSeq" id="WP_185659380.1">
    <property type="nucleotide sequence ID" value="NZ_CAWPOO010000006.1"/>
</dbReference>
<comment type="cofactor">
    <cofactor evidence="1">
        <name>pyridoxal 5'-phosphate</name>
        <dbReference type="ChEBI" id="CHEBI:597326"/>
    </cofactor>
</comment>
<protein>
    <submittedName>
        <fullName evidence="6">PLP-dependent aminotransferase family protein</fullName>
    </submittedName>
</protein>
<evidence type="ECO:0000313" key="6">
    <source>
        <dbReference type="EMBL" id="MBC2605505.1"/>
    </source>
</evidence>
<dbReference type="PANTHER" id="PTHR42790:SF19">
    <property type="entry name" value="KYNURENINE_ALPHA-AMINOADIPATE AMINOTRANSFERASE, MITOCHONDRIAL"/>
    <property type="match status" value="1"/>
</dbReference>
<dbReference type="GO" id="GO:1901605">
    <property type="term" value="P:alpha-amino acid metabolic process"/>
    <property type="evidence" value="ECO:0007669"/>
    <property type="project" value="TreeGrafter"/>
</dbReference>
<evidence type="ECO:0000256" key="4">
    <source>
        <dbReference type="ARBA" id="ARBA00022898"/>
    </source>
</evidence>
<dbReference type="InterPro" id="IPR004839">
    <property type="entry name" value="Aminotransferase_I/II_large"/>
</dbReference>
<keyword evidence="4" id="KW-0663">Pyridoxal phosphate</keyword>
<sequence length="420" mass="46160">MSLHFSALGSRQTESDIARLMTTALANPDLLSLAAGFTDTETLPLAELTEMANLLGEEGDKSVLQYGTNQGHLGLRKLLTERLESQDCSATSYAIENSFISNGSQQALYLAVQTLCDAGDIILVEEPTYFVFLEMLRGLGVEAVSMPMLANGDVDVEGVSGLLDFYAERGELSRVKALYLVSYFANPSGHSVSRSCKESLLNLLNSYEGRIALFEDAAYRELYYDEPCEAESFLKLLGETSSVPVFYTTTLTKPFATGLKVGYGYCNHHEWLGKMLSLKGQQDFGTSNYDQALLFKALDTGLFDRHLAGLRKSYQSKMETLHDALETALIGMQWSWEKPAGGLYLWLTAPDGVRTGFDSEFHRMAVEQGVLYVPGELCHAKKTPLNRVRLSFGVLQPDALKKAAKRFADAVLSVSAPANL</sequence>
<organism evidence="6 7">
    <name type="scientific">Pelagicoccus albus</name>
    <dbReference type="NCBI Taxonomy" id="415222"/>
    <lineage>
        <taxon>Bacteria</taxon>
        <taxon>Pseudomonadati</taxon>
        <taxon>Verrucomicrobiota</taxon>
        <taxon>Opitutia</taxon>
        <taxon>Puniceicoccales</taxon>
        <taxon>Pelagicoccaceae</taxon>
        <taxon>Pelagicoccus</taxon>
    </lineage>
</organism>
<dbReference type="InterPro" id="IPR015424">
    <property type="entry name" value="PyrdxlP-dep_Trfase"/>
</dbReference>
<dbReference type="CDD" id="cd00609">
    <property type="entry name" value="AAT_like"/>
    <property type="match status" value="1"/>
</dbReference>
<accession>A0A7X1B6X9</accession>
<name>A0A7X1B6X9_9BACT</name>
<keyword evidence="7" id="KW-1185">Reference proteome</keyword>
<evidence type="ECO:0000313" key="7">
    <source>
        <dbReference type="Proteomes" id="UP000526501"/>
    </source>
</evidence>
<dbReference type="AlphaFoldDB" id="A0A7X1B6X9"/>
<dbReference type="Pfam" id="PF00155">
    <property type="entry name" value="Aminotran_1_2"/>
    <property type="match status" value="1"/>
</dbReference>